<dbReference type="WBParaSite" id="Hba_10035">
    <property type="protein sequence ID" value="Hba_10035"/>
    <property type="gene ID" value="Hba_10035"/>
</dbReference>
<evidence type="ECO:0000256" key="1">
    <source>
        <dbReference type="SAM" id="Coils"/>
    </source>
</evidence>
<protein>
    <submittedName>
        <fullName evidence="3">FAM192A_Fyv6_N domain-containing protein</fullName>
    </submittedName>
</protein>
<evidence type="ECO:0000313" key="3">
    <source>
        <dbReference type="WBParaSite" id="Hba_10035"/>
    </source>
</evidence>
<dbReference type="AlphaFoldDB" id="A0A1I7WXV5"/>
<organism evidence="2 3">
    <name type="scientific">Heterorhabditis bacteriophora</name>
    <name type="common">Entomopathogenic nematode worm</name>
    <dbReference type="NCBI Taxonomy" id="37862"/>
    <lineage>
        <taxon>Eukaryota</taxon>
        <taxon>Metazoa</taxon>
        <taxon>Ecdysozoa</taxon>
        <taxon>Nematoda</taxon>
        <taxon>Chromadorea</taxon>
        <taxon>Rhabditida</taxon>
        <taxon>Rhabditina</taxon>
        <taxon>Rhabditomorpha</taxon>
        <taxon>Strongyloidea</taxon>
        <taxon>Heterorhabditidae</taxon>
        <taxon>Heterorhabditis</taxon>
    </lineage>
</organism>
<name>A0A1I7WXV5_HETBA</name>
<accession>A0A1I7WXV5</accession>
<feature type="coiled-coil region" evidence="1">
    <location>
        <begin position="50"/>
        <end position="84"/>
    </location>
</feature>
<proteinExistence type="predicted"/>
<reference evidence="3" key="1">
    <citation type="submission" date="2016-11" db="UniProtKB">
        <authorList>
            <consortium name="WormBaseParasite"/>
        </authorList>
    </citation>
    <scope>IDENTIFICATION</scope>
</reference>
<keyword evidence="2" id="KW-1185">Reference proteome</keyword>
<sequence length="88" mass="10261">MTDASVEANDDEVAAMKRKYEIINEEQKDRKNGMNLSTDDEGMDFDEYFLSAAQRRKEKVKEEEKKCEESKKTLLEKHAELQEENTGI</sequence>
<evidence type="ECO:0000313" key="2">
    <source>
        <dbReference type="Proteomes" id="UP000095283"/>
    </source>
</evidence>
<dbReference type="Proteomes" id="UP000095283">
    <property type="component" value="Unplaced"/>
</dbReference>
<keyword evidence="1" id="KW-0175">Coiled coil</keyword>